<evidence type="ECO:0000259" key="1">
    <source>
        <dbReference type="Pfam" id="PF19279"/>
    </source>
</evidence>
<proteinExistence type="predicted"/>
<protein>
    <submittedName>
        <fullName evidence="2">Diacylglycerol/lipid kinase family protein</fullName>
        <ecNumber evidence="2">2.7.1.-</ecNumber>
    </submittedName>
</protein>
<dbReference type="InterPro" id="IPR045540">
    <property type="entry name" value="YegS/DAGK_C"/>
</dbReference>
<name>A0ABD5XUT3_9EURY</name>
<dbReference type="SUPFAM" id="SSF111331">
    <property type="entry name" value="NAD kinase/diacylglycerol kinase-like"/>
    <property type="match status" value="1"/>
</dbReference>
<dbReference type="Pfam" id="PF19279">
    <property type="entry name" value="YegS_C"/>
    <property type="match status" value="1"/>
</dbReference>
<evidence type="ECO:0000313" key="3">
    <source>
        <dbReference type="Proteomes" id="UP001596368"/>
    </source>
</evidence>
<keyword evidence="2" id="KW-0808">Transferase</keyword>
<feature type="domain" description="YegS/DAGK C-terminal" evidence="1">
    <location>
        <begin position="17"/>
        <end position="153"/>
    </location>
</feature>
<sequence>MYRGPPRERQHRHLRGLKERFGTLAFLLTGARETVAFDGLDVRVASPTTTWAGEATCVLVGNARKFVEEGGQADMEDGEFDVVVVERMPASGMAVEAAVHRLLGEGTEGVTHFRAGELHVAADGDEPITFSRDGEVATHERLDFRALPGALDVRVGDDYVPHPE</sequence>
<keyword evidence="2" id="KW-0418">Kinase</keyword>
<organism evidence="2 3">
    <name type="scientific">Halobaculum litoreum</name>
    <dbReference type="NCBI Taxonomy" id="3031998"/>
    <lineage>
        <taxon>Archaea</taxon>
        <taxon>Methanobacteriati</taxon>
        <taxon>Methanobacteriota</taxon>
        <taxon>Stenosarchaea group</taxon>
        <taxon>Halobacteria</taxon>
        <taxon>Halobacteriales</taxon>
        <taxon>Haloferacaceae</taxon>
        <taxon>Halobaculum</taxon>
    </lineage>
</organism>
<evidence type="ECO:0000313" key="2">
    <source>
        <dbReference type="EMBL" id="MFC7137248.1"/>
    </source>
</evidence>
<dbReference type="Proteomes" id="UP001596368">
    <property type="component" value="Unassembled WGS sequence"/>
</dbReference>
<dbReference type="Gene3D" id="2.60.200.40">
    <property type="match status" value="1"/>
</dbReference>
<keyword evidence="3" id="KW-1185">Reference proteome</keyword>
<gene>
    <name evidence="2" type="ORF">ACFQRB_13975</name>
</gene>
<accession>A0ABD5XUT3</accession>
<comment type="caution">
    <text evidence="2">The sequence shown here is derived from an EMBL/GenBank/DDBJ whole genome shotgun (WGS) entry which is preliminary data.</text>
</comment>
<dbReference type="EMBL" id="JBHSZG010000001">
    <property type="protein sequence ID" value="MFC7137248.1"/>
    <property type="molecule type" value="Genomic_DNA"/>
</dbReference>
<dbReference type="GO" id="GO:0016301">
    <property type="term" value="F:kinase activity"/>
    <property type="evidence" value="ECO:0007669"/>
    <property type="project" value="UniProtKB-KW"/>
</dbReference>
<dbReference type="InterPro" id="IPR016064">
    <property type="entry name" value="NAD/diacylglycerol_kinase_sf"/>
</dbReference>
<dbReference type="AlphaFoldDB" id="A0ABD5XUT3"/>
<reference evidence="2 3" key="1">
    <citation type="journal article" date="2019" name="Int. J. Syst. Evol. Microbiol.">
        <title>The Global Catalogue of Microorganisms (GCM) 10K type strain sequencing project: providing services to taxonomists for standard genome sequencing and annotation.</title>
        <authorList>
            <consortium name="The Broad Institute Genomics Platform"/>
            <consortium name="The Broad Institute Genome Sequencing Center for Infectious Disease"/>
            <person name="Wu L."/>
            <person name="Ma J."/>
        </authorList>
    </citation>
    <scope>NUCLEOTIDE SEQUENCE [LARGE SCALE GENOMIC DNA]</scope>
    <source>
        <strain evidence="2 3">DT92</strain>
    </source>
</reference>
<dbReference type="EC" id="2.7.1.-" evidence="2"/>